<dbReference type="PROSITE" id="PS51257">
    <property type="entry name" value="PROKAR_LIPOPROTEIN"/>
    <property type="match status" value="1"/>
</dbReference>
<comment type="similarity">
    <text evidence="1">Belongs to the EcnA/EcnB lipoprotein family.</text>
</comment>
<keyword evidence="3 7" id="KW-0732">Signal</keyword>
<evidence type="ECO:0000313" key="8">
    <source>
        <dbReference type="EMBL" id="GIZ53737.1"/>
    </source>
</evidence>
<accession>A0ABQ4QA26</accession>
<dbReference type="Pfam" id="PF08085">
    <property type="entry name" value="Entericidin"/>
    <property type="match status" value="1"/>
</dbReference>
<protein>
    <recommendedName>
        <fullName evidence="10">Small secreted protein</fullName>
    </recommendedName>
</protein>
<keyword evidence="2" id="KW-1003">Cell membrane</keyword>
<evidence type="ECO:0008006" key="10">
    <source>
        <dbReference type="Google" id="ProtNLM"/>
    </source>
</evidence>
<comment type="caution">
    <text evidence="8">The sequence shown here is derived from an EMBL/GenBank/DDBJ whole genome shotgun (WGS) entry which is preliminary data.</text>
</comment>
<evidence type="ECO:0000256" key="4">
    <source>
        <dbReference type="ARBA" id="ARBA00023136"/>
    </source>
</evidence>
<evidence type="ECO:0000256" key="2">
    <source>
        <dbReference type="ARBA" id="ARBA00022475"/>
    </source>
</evidence>
<gene>
    <name evidence="8" type="ORF">NCCP691_37510</name>
</gene>
<feature type="chain" id="PRO_5046732052" description="Small secreted protein" evidence="7">
    <location>
        <begin position="19"/>
        <end position="45"/>
    </location>
</feature>
<feature type="signal peptide" evidence="7">
    <location>
        <begin position="1"/>
        <end position="18"/>
    </location>
</feature>
<keyword evidence="6" id="KW-0449">Lipoprotein</keyword>
<reference evidence="8 9" key="1">
    <citation type="journal article" date="2022" name="Int. J. Syst. Evol. Microbiol.">
        <title>Noviherbaspirillum aridicola sp. nov., isolated from an arid soil in Pakistan.</title>
        <authorList>
            <person name="Khan I.U."/>
            <person name="Saqib M."/>
            <person name="Amin A."/>
            <person name="Hussain F."/>
            <person name="Li L."/>
            <person name="Liu Y.H."/>
            <person name="Fang B.Z."/>
            <person name="Ahmed I."/>
            <person name="Li W.J."/>
        </authorList>
    </citation>
    <scope>NUCLEOTIDE SEQUENCE [LARGE SCALE GENOMIC DNA]</scope>
    <source>
        <strain evidence="8 9">NCCP-691</strain>
    </source>
</reference>
<keyword evidence="5" id="KW-0564">Palmitate</keyword>
<evidence type="ECO:0000256" key="7">
    <source>
        <dbReference type="SAM" id="SignalP"/>
    </source>
</evidence>
<dbReference type="RefSeq" id="WP_220810154.1">
    <property type="nucleotide sequence ID" value="NZ_BPMK01000020.1"/>
</dbReference>
<evidence type="ECO:0000256" key="1">
    <source>
        <dbReference type="ARBA" id="ARBA00010296"/>
    </source>
</evidence>
<dbReference type="Proteomes" id="UP000887222">
    <property type="component" value="Unassembled WGS sequence"/>
</dbReference>
<dbReference type="EMBL" id="BPMK01000020">
    <property type="protein sequence ID" value="GIZ53737.1"/>
    <property type="molecule type" value="Genomic_DNA"/>
</dbReference>
<proteinExistence type="inferred from homology"/>
<organism evidence="8 9">
    <name type="scientific">Noviherbaspirillum aridicola</name>
    <dbReference type="NCBI Taxonomy" id="2849687"/>
    <lineage>
        <taxon>Bacteria</taxon>
        <taxon>Pseudomonadati</taxon>
        <taxon>Pseudomonadota</taxon>
        <taxon>Betaproteobacteria</taxon>
        <taxon>Burkholderiales</taxon>
        <taxon>Oxalobacteraceae</taxon>
        <taxon>Noviherbaspirillum</taxon>
    </lineage>
</organism>
<evidence type="ECO:0000313" key="9">
    <source>
        <dbReference type="Proteomes" id="UP000887222"/>
    </source>
</evidence>
<sequence>MKKIISVFSILAFTLGLAACNTMSGMGKDIERGGEKIQGSAEKNK</sequence>
<name>A0ABQ4QA26_9BURK</name>
<keyword evidence="9" id="KW-1185">Reference proteome</keyword>
<dbReference type="InterPro" id="IPR012556">
    <property type="entry name" value="Entericidin"/>
</dbReference>
<evidence type="ECO:0000256" key="5">
    <source>
        <dbReference type="ARBA" id="ARBA00023139"/>
    </source>
</evidence>
<keyword evidence="4" id="KW-0472">Membrane</keyword>
<evidence type="ECO:0000256" key="3">
    <source>
        <dbReference type="ARBA" id="ARBA00022729"/>
    </source>
</evidence>
<evidence type="ECO:0000256" key="6">
    <source>
        <dbReference type="ARBA" id="ARBA00023288"/>
    </source>
</evidence>